<protein>
    <submittedName>
        <fullName evidence="2">DNA-binding MarR family transcriptional regulator</fullName>
    </submittedName>
</protein>
<dbReference type="InterPro" id="IPR036390">
    <property type="entry name" value="WH_DNA-bd_sf"/>
</dbReference>
<keyword evidence="3" id="KW-1185">Reference proteome</keyword>
<dbReference type="Gene3D" id="1.10.10.10">
    <property type="entry name" value="Winged helix-like DNA-binding domain superfamily/Winged helix DNA-binding domain"/>
    <property type="match status" value="1"/>
</dbReference>
<dbReference type="InterPro" id="IPR011991">
    <property type="entry name" value="ArsR-like_HTH"/>
</dbReference>
<dbReference type="Pfam" id="PF12802">
    <property type="entry name" value="MarR_2"/>
    <property type="match status" value="1"/>
</dbReference>
<reference evidence="2 3" key="1">
    <citation type="submission" date="2020-07" db="EMBL/GenBank/DDBJ databases">
        <title>Sequencing the genomes of 1000 actinobacteria strains.</title>
        <authorList>
            <person name="Klenk H.-P."/>
        </authorList>
    </citation>
    <scope>NUCLEOTIDE SEQUENCE [LARGE SCALE GENOMIC DNA]</scope>
    <source>
        <strain evidence="2 3">DSM 26154</strain>
    </source>
</reference>
<dbReference type="PANTHER" id="PTHR33164:SF94">
    <property type="entry name" value="TRANSCRIPTIONAL REGULATORY PROTEIN-RELATED"/>
    <property type="match status" value="1"/>
</dbReference>
<proteinExistence type="predicted"/>
<organism evidence="2 3">
    <name type="scientific">Janibacter cremeus</name>
    <dbReference type="NCBI Taxonomy" id="1285192"/>
    <lineage>
        <taxon>Bacteria</taxon>
        <taxon>Bacillati</taxon>
        <taxon>Actinomycetota</taxon>
        <taxon>Actinomycetes</taxon>
        <taxon>Micrococcales</taxon>
        <taxon>Intrasporangiaceae</taxon>
        <taxon>Janibacter</taxon>
    </lineage>
</organism>
<dbReference type="GO" id="GO:0003677">
    <property type="term" value="F:DNA binding"/>
    <property type="evidence" value="ECO:0007669"/>
    <property type="project" value="UniProtKB-KW"/>
</dbReference>
<dbReference type="AlphaFoldDB" id="A0A852VTI6"/>
<evidence type="ECO:0000313" key="2">
    <source>
        <dbReference type="EMBL" id="NYF97973.1"/>
    </source>
</evidence>
<keyword evidence="2" id="KW-0238">DNA-binding</keyword>
<accession>A0A852VTI6</accession>
<dbReference type="Proteomes" id="UP000554054">
    <property type="component" value="Unassembled WGS sequence"/>
</dbReference>
<dbReference type="SUPFAM" id="SSF46785">
    <property type="entry name" value="Winged helix' DNA-binding domain"/>
    <property type="match status" value="1"/>
</dbReference>
<dbReference type="SMART" id="SM00347">
    <property type="entry name" value="HTH_MARR"/>
    <property type="match status" value="1"/>
</dbReference>
<gene>
    <name evidence="2" type="ORF">BJY20_001365</name>
</gene>
<dbReference type="CDD" id="cd00090">
    <property type="entry name" value="HTH_ARSR"/>
    <property type="match status" value="1"/>
</dbReference>
<dbReference type="InterPro" id="IPR036388">
    <property type="entry name" value="WH-like_DNA-bd_sf"/>
</dbReference>
<dbReference type="GO" id="GO:0003700">
    <property type="term" value="F:DNA-binding transcription factor activity"/>
    <property type="evidence" value="ECO:0007669"/>
    <property type="project" value="InterPro"/>
</dbReference>
<sequence>MADSATFDEPSLTDDLERSLATVVRLLSDRAMAGDVAERCGYDLPPASWALLEYLDAHGALRVSDIAACHGVDVSSVTPRLKRLESVGLVSRERVATDARAFLISITGEGAHALESVHAARRETLHQAMDGIDPSRVASATDVLGRIANHLSPAPLTPADR</sequence>
<name>A0A852VTI6_9MICO</name>
<evidence type="ECO:0000313" key="3">
    <source>
        <dbReference type="Proteomes" id="UP000554054"/>
    </source>
</evidence>
<feature type="domain" description="HTH marR-type" evidence="1">
    <location>
        <begin position="13"/>
        <end position="149"/>
    </location>
</feature>
<dbReference type="PANTHER" id="PTHR33164">
    <property type="entry name" value="TRANSCRIPTIONAL REGULATOR, MARR FAMILY"/>
    <property type="match status" value="1"/>
</dbReference>
<dbReference type="EMBL" id="JACCAE010000001">
    <property type="protein sequence ID" value="NYF97973.1"/>
    <property type="molecule type" value="Genomic_DNA"/>
</dbReference>
<dbReference type="GO" id="GO:0006950">
    <property type="term" value="P:response to stress"/>
    <property type="evidence" value="ECO:0007669"/>
    <property type="project" value="TreeGrafter"/>
</dbReference>
<comment type="caution">
    <text evidence="2">The sequence shown here is derived from an EMBL/GenBank/DDBJ whole genome shotgun (WGS) entry which is preliminary data.</text>
</comment>
<evidence type="ECO:0000259" key="1">
    <source>
        <dbReference type="PROSITE" id="PS50995"/>
    </source>
</evidence>
<dbReference type="RefSeq" id="WP_246297124.1">
    <property type="nucleotide sequence ID" value="NZ_JACCAE010000001.1"/>
</dbReference>
<dbReference type="InterPro" id="IPR039422">
    <property type="entry name" value="MarR/SlyA-like"/>
</dbReference>
<dbReference type="InterPro" id="IPR000835">
    <property type="entry name" value="HTH_MarR-typ"/>
</dbReference>
<dbReference type="PROSITE" id="PS50995">
    <property type="entry name" value="HTH_MARR_2"/>
    <property type="match status" value="1"/>
</dbReference>